<protein>
    <submittedName>
        <fullName evidence="1">Uncharacterized protein</fullName>
    </submittedName>
</protein>
<dbReference type="EMBL" id="GDIQ01009902">
    <property type="protein sequence ID" value="JAN84835.1"/>
    <property type="molecule type" value="Transcribed_RNA"/>
</dbReference>
<sequence length="61" mass="7156">MSIWTYTWQLLEQIHFYRFACIHWIGSSSKMYSMALWLESQSSHASIADLSSMKGRAKLKL</sequence>
<evidence type="ECO:0000313" key="1">
    <source>
        <dbReference type="EMBL" id="JAN84835.1"/>
    </source>
</evidence>
<dbReference type="AlphaFoldDB" id="A0A0P6BMV2"/>
<reference evidence="1" key="1">
    <citation type="submission" date="2015-10" db="EMBL/GenBank/DDBJ databases">
        <title>EvidentialGene: Evidence-directed Construction of Complete mRNA Transcriptomes without Genomes.</title>
        <authorList>
            <person name="Gilbert D.G."/>
        </authorList>
    </citation>
    <scope>NUCLEOTIDE SEQUENCE</scope>
</reference>
<proteinExistence type="predicted"/>
<name>A0A0P6BMV2_9CRUS</name>
<organism evidence="1">
    <name type="scientific">Daphnia magna</name>
    <dbReference type="NCBI Taxonomy" id="35525"/>
    <lineage>
        <taxon>Eukaryota</taxon>
        <taxon>Metazoa</taxon>
        <taxon>Ecdysozoa</taxon>
        <taxon>Arthropoda</taxon>
        <taxon>Crustacea</taxon>
        <taxon>Branchiopoda</taxon>
        <taxon>Diplostraca</taxon>
        <taxon>Cladocera</taxon>
        <taxon>Anomopoda</taxon>
        <taxon>Daphniidae</taxon>
        <taxon>Daphnia</taxon>
    </lineage>
</organism>
<accession>A0A0P6BMV2</accession>